<comment type="caution">
    <text evidence="18">The sequence shown here is derived from an EMBL/GenBank/DDBJ whole genome shotgun (WGS) entry which is preliminary data.</text>
</comment>
<comment type="catalytic activity">
    <reaction evidence="9">
        <text>D-xylose(out) = D-xylose(in)</text>
        <dbReference type="Rhea" id="RHEA:78427"/>
        <dbReference type="ChEBI" id="CHEBI:53455"/>
    </reaction>
    <physiologicalReaction direction="left-to-right" evidence="9">
        <dbReference type="Rhea" id="RHEA:78428"/>
    </physiologicalReaction>
</comment>
<evidence type="ECO:0000313" key="19">
    <source>
        <dbReference type="Proteomes" id="UP000054937"/>
    </source>
</evidence>
<dbReference type="OMA" id="TESIDWN"/>
<dbReference type="GO" id="GO:0016020">
    <property type="term" value="C:membrane"/>
    <property type="evidence" value="ECO:0007669"/>
    <property type="project" value="UniProtKB-SubCell"/>
</dbReference>
<feature type="transmembrane region" description="Helical" evidence="16">
    <location>
        <begin position="99"/>
        <end position="117"/>
    </location>
</feature>
<comment type="catalytic activity">
    <reaction evidence="10">
        <text>D-mannose(out) = D-mannose(in)</text>
        <dbReference type="Rhea" id="RHEA:78391"/>
        <dbReference type="ChEBI" id="CHEBI:4208"/>
    </reaction>
    <physiologicalReaction direction="left-to-right" evidence="10">
        <dbReference type="Rhea" id="RHEA:78392"/>
    </physiologicalReaction>
</comment>
<keyword evidence="4 16" id="KW-0812">Transmembrane</keyword>
<feature type="domain" description="Major facilitator superfamily (MFS) profile" evidence="17">
    <location>
        <begin position="1"/>
        <end position="417"/>
    </location>
</feature>
<proteinExistence type="predicted"/>
<keyword evidence="6 16" id="KW-0472">Membrane</keyword>
<feature type="coiled-coil region" evidence="14">
    <location>
        <begin position="293"/>
        <end position="320"/>
    </location>
</feature>
<evidence type="ECO:0000256" key="12">
    <source>
        <dbReference type="ARBA" id="ARBA00044710"/>
    </source>
</evidence>
<evidence type="ECO:0000256" key="9">
    <source>
        <dbReference type="ARBA" id="ARBA00044656"/>
    </source>
</evidence>
<feature type="transmembrane region" description="Helical" evidence="16">
    <location>
        <begin position="21"/>
        <end position="43"/>
    </location>
</feature>
<evidence type="ECO:0000256" key="7">
    <source>
        <dbReference type="ARBA" id="ARBA00044637"/>
    </source>
</evidence>
<organism evidence="18 19">
    <name type="scientific">Pseudocohnilembus persalinus</name>
    <name type="common">Ciliate</name>
    <dbReference type="NCBI Taxonomy" id="266149"/>
    <lineage>
        <taxon>Eukaryota</taxon>
        <taxon>Sar</taxon>
        <taxon>Alveolata</taxon>
        <taxon>Ciliophora</taxon>
        <taxon>Intramacronucleata</taxon>
        <taxon>Oligohymenophorea</taxon>
        <taxon>Scuticociliatia</taxon>
        <taxon>Philasterida</taxon>
        <taxon>Pseudocohnilembidae</taxon>
        <taxon>Pseudocohnilembus</taxon>
    </lineage>
</organism>
<dbReference type="Proteomes" id="UP000054937">
    <property type="component" value="Unassembled WGS sequence"/>
</dbReference>
<sequence length="463" mass="52991">MNNSQQQKQTPNEQNQKKHKNTLEIFIHAQIASLGSFYSGYALGELNMALEKLDIAYDIINSKYIDLYNGFLTGAVPLGAALGCLLSGILLSKFGRRQLFMYCDFLGIILGFIFLIQNFQTAVIVRFIMGLLVGINSTVVPLYIREISPVILNSQTHELSQNIVKNTYKPQYIEEIIQEIQAETTAKKNQNDTFTLIFSKQYRSRLKLGSIISLFQQTCGINAIVFYSSKIFLEATGNKILANYMTVFSGLILIVFTFNASFFTKKYGRKTIFQFGHFFLMFLLLLISISLSFSQKQQNNSQQQNQLQDIQQEQQSEQNEEEPAKNLQFFIIFLIYLHLMTFSLSIGPVTWIYNADFLNSEKALGFCTAVNWSCTFLIGLFIPTLQNLFGISNLFLVFAVLSLGSFIYITLFAKETFGLNQQQIVQIFADQCDKIELQNINTAEDKNEEEEEDSYKQNKYYIE</sequence>
<dbReference type="PRINTS" id="PR00171">
    <property type="entry name" value="SUGRTRNSPORT"/>
</dbReference>
<keyword evidence="5 16" id="KW-1133">Transmembrane helix</keyword>
<evidence type="ECO:0000313" key="18">
    <source>
        <dbReference type="EMBL" id="KRW98638.1"/>
    </source>
</evidence>
<evidence type="ECO:0000256" key="1">
    <source>
        <dbReference type="ARBA" id="ARBA00004141"/>
    </source>
</evidence>
<feature type="transmembrane region" description="Helical" evidence="16">
    <location>
        <begin position="329"/>
        <end position="351"/>
    </location>
</feature>
<evidence type="ECO:0000256" key="14">
    <source>
        <dbReference type="SAM" id="Coils"/>
    </source>
</evidence>
<dbReference type="InterPro" id="IPR050814">
    <property type="entry name" value="Myo-inositol_Transporter"/>
</dbReference>
<feature type="transmembrane region" description="Helical" evidence="16">
    <location>
        <begin position="241"/>
        <end position="263"/>
    </location>
</feature>
<comment type="catalytic activity">
    <reaction evidence="7">
        <text>D-galactose(in) = D-galactose(out)</text>
        <dbReference type="Rhea" id="RHEA:34915"/>
        <dbReference type="ChEBI" id="CHEBI:4139"/>
    </reaction>
    <physiologicalReaction direction="right-to-left" evidence="7">
        <dbReference type="Rhea" id="RHEA:34917"/>
    </physiologicalReaction>
</comment>
<dbReference type="InterPro" id="IPR005828">
    <property type="entry name" value="MFS_sugar_transport-like"/>
</dbReference>
<dbReference type="PANTHER" id="PTHR48020:SF12">
    <property type="entry name" value="PROTON MYO-INOSITOL COTRANSPORTER"/>
    <property type="match status" value="1"/>
</dbReference>
<dbReference type="PANTHER" id="PTHR48020">
    <property type="entry name" value="PROTON MYO-INOSITOL COTRANSPORTER"/>
    <property type="match status" value="1"/>
</dbReference>
<gene>
    <name evidence="18" type="ORF">PPERSA_00226</name>
</gene>
<comment type="catalytic activity">
    <reaction evidence="12">
        <text>D-fructose(out) = D-fructose(in)</text>
        <dbReference type="Rhea" id="RHEA:60372"/>
        <dbReference type="ChEBI" id="CHEBI:37721"/>
    </reaction>
    <physiologicalReaction direction="left-to-right" evidence="12">
        <dbReference type="Rhea" id="RHEA:60373"/>
    </physiologicalReaction>
</comment>
<dbReference type="GO" id="GO:0022857">
    <property type="term" value="F:transmembrane transporter activity"/>
    <property type="evidence" value="ECO:0007669"/>
    <property type="project" value="InterPro"/>
</dbReference>
<evidence type="ECO:0000256" key="5">
    <source>
        <dbReference type="ARBA" id="ARBA00022989"/>
    </source>
</evidence>
<dbReference type="InterPro" id="IPR036259">
    <property type="entry name" value="MFS_trans_sf"/>
</dbReference>
<feature type="transmembrane region" description="Helical" evidence="16">
    <location>
        <begin position="71"/>
        <end position="92"/>
    </location>
</feature>
<evidence type="ECO:0000256" key="6">
    <source>
        <dbReference type="ARBA" id="ARBA00023136"/>
    </source>
</evidence>
<keyword evidence="19" id="KW-1185">Reference proteome</keyword>
<dbReference type="InParanoid" id="A0A0V0Q8W1"/>
<dbReference type="InterPro" id="IPR020846">
    <property type="entry name" value="MFS_dom"/>
</dbReference>
<evidence type="ECO:0000256" key="13">
    <source>
        <dbReference type="ARBA" id="ARBA00044780"/>
    </source>
</evidence>
<evidence type="ECO:0000256" key="8">
    <source>
        <dbReference type="ARBA" id="ARBA00044648"/>
    </source>
</evidence>
<comment type="subunit">
    <text evidence="2">Homodimer.</text>
</comment>
<keyword evidence="14" id="KW-0175">Coiled coil</keyword>
<comment type="catalytic activity">
    <reaction evidence="11">
        <text>D-glucosamine(out) = D-glucosamine(in)</text>
        <dbReference type="Rhea" id="RHEA:78423"/>
        <dbReference type="ChEBI" id="CHEBI:58723"/>
    </reaction>
    <physiologicalReaction direction="left-to-right" evidence="11">
        <dbReference type="Rhea" id="RHEA:78424"/>
    </physiologicalReaction>
</comment>
<comment type="catalytic activity">
    <reaction evidence="8">
        <text>D-glucose(out) = D-glucose(in)</text>
        <dbReference type="Rhea" id="RHEA:60376"/>
        <dbReference type="ChEBI" id="CHEBI:4167"/>
    </reaction>
    <physiologicalReaction direction="left-to-right" evidence="8">
        <dbReference type="Rhea" id="RHEA:60377"/>
    </physiologicalReaction>
</comment>
<evidence type="ECO:0000256" key="3">
    <source>
        <dbReference type="ARBA" id="ARBA00022448"/>
    </source>
</evidence>
<protein>
    <recommendedName>
        <fullName evidence="13">Hexose transporter 1</fullName>
    </recommendedName>
</protein>
<dbReference type="OrthoDB" id="6612291at2759"/>
<accession>A0A0V0Q8W1</accession>
<keyword evidence="3" id="KW-0813">Transport</keyword>
<dbReference type="Pfam" id="PF00083">
    <property type="entry name" value="Sugar_tr"/>
    <property type="match status" value="2"/>
</dbReference>
<feature type="transmembrane region" description="Helical" evidence="16">
    <location>
        <begin position="388"/>
        <end position="413"/>
    </location>
</feature>
<evidence type="ECO:0000256" key="10">
    <source>
        <dbReference type="ARBA" id="ARBA00044662"/>
    </source>
</evidence>
<feature type="transmembrane region" description="Helical" evidence="16">
    <location>
        <begin position="123"/>
        <end position="144"/>
    </location>
</feature>
<feature type="region of interest" description="Disordered" evidence="15">
    <location>
        <begin position="444"/>
        <end position="463"/>
    </location>
</feature>
<dbReference type="InterPro" id="IPR003663">
    <property type="entry name" value="Sugar/inositol_transpt"/>
</dbReference>
<dbReference type="PROSITE" id="PS50850">
    <property type="entry name" value="MFS"/>
    <property type="match status" value="1"/>
</dbReference>
<dbReference type="AlphaFoldDB" id="A0A0V0Q8W1"/>
<evidence type="ECO:0000256" key="4">
    <source>
        <dbReference type="ARBA" id="ARBA00022692"/>
    </source>
</evidence>
<name>A0A0V0Q8W1_PSEPJ</name>
<evidence type="ECO:0000256" key="15">
    <source>
        <dbReference type="SAM" id="MobiDB-lite"/>
    </source>
</evidence>
<evidence type="ECO:0000256" key="16">
    <source>
        <dbReference type="SAM" id="Phobius"/>
    </source>
</evidence>
<reference evidence="18 19" key="1">
    <citation type="journal article" date="2015" name="Sci. Rep.">
        <title>Genome of the facultative scuticociliatosis pathogen Pseudocohnilembus persalinus provides insight into its virulence through horizontal gene transfer.</title>
        <authorList>
            <person name="Xiong J."/>
            <person name="Wang G."/>
            <person name="Cheng J."/>
            <person name="Tian M."/>
            <person name="Pan X."/>
            <person name="Warren A."/>
            <person name="Jiang C."/>
            <person name="Yuan D."/>
            <person name="Miao W."/>
        </authorList>
    </citation>
    <scope>NUCLEOTIDE SEQUENCE [LARGE SCALE GENOMIC DNA]</scope>
    <source>
        <strain evidence="18">36N120E</strain>
    </source>
</reference>
<feature type="transmembrane region" description="Helical" evidence="16">
    <location>
        <begin position="275"/>
        <end position="293"/>
    </location>
</feature>
<evidence type="ECO:0000256" key="11">
    <source>
        <dbReference type="ARBA" id="ARBA00044668"/>
    </source>
</evidence>
<evidence type="ECO:0000256" key="2">
    <source>
        <dbReference type="ARBA" id="ARBA00011738"/>
    </source>
</evidence>
<evidence type="ECO:0000259" key="17">
    <source>
        <dbReference type="PROSITE" id="PS50850"/>
    </source>
</evidence>
<dbReference type="EMBL" id="LDAU01000232">
    <property type="protein sequence ID" value="KRW98638.1"/>
    <property type="molecule type" value="Genomic_DNA"/>
</dbReference>
<comment type="subcellular location">
    <subcellularLocation>
        <location evidence="1">Membrane</location>
        <topology evidence="1">Multi-pass membrane protein</topology>
    </subcellularLocation>
</comment>
<feature type="transmembrane region" description="Helical" evidence="16">
    <location>
        <begin position="363"/>
        <end position="382"/>
    </location>
</feature>
<dbReference type="SUPFAM" id="SSF103473">
    <property type="entry name" value="MFS general substrate transporter"/>
    <property type="match status" value="2"/>
</dbReference>
<dbReference type="Gene3D" id="1.20.1250.20">
    <property type="entry name" value="MFS general substrate transporter like domains"/>
    <property type="match status" value="2"/>
</dbReference>